<reference evidence="3" key="1">
    <citation type="submission" date="2016-03" db="EMBL/GenBank/DDBJ databases">
        <authorList>
            <person name="Devillers H."/>
        </authorList>
    </citation>
    <scope>NUCLEOTIDE SEQUENCE [LARGE SCALE GENOMIC DNA]</scope>
</reference>
<sequence>MGGPFNQKKVGMPFQLPPHLSTDSAKERLFSAYNSCSIDSMASNIGGGALRGNYMIRFFSSAVGSGTCVRTVNASGIGWASTISAVVWLIGLSAMVMLIMHGEQLRSMNSKGP</sequence>
<evidence type="ECO:0000313" key="3">
    <source>
        <dbReference type="Proteomes" id="UP000190274"/>
    </source>
</evidence>
<protein>
    <submittedName>
        <fullName evidence="2">LADA_0B00320g1_1</fullName>
    </submittedName>
</protein>
<proteinExistence type="predicted"/>
<dbReference type="Proteomes" id="UP000190274">
    <property type="component" value="Chromosome B"/>
</dbReference>
<accession>A0A1G4IRH5</accession>
<keyword evidence="1" id="KW-1133">Transmembrane helix</keyword>
<keyword evidence="1" id="KW-0812">Transmembrane</keyword>
<dbReference type="AlphaFoldDB" id="A0A1G4IRH5"/>
<feature type="transmembrane region" description="Helical" evidence="1">
    <location>
        <begin position="79"/>
        <end position="100"/>
    </location>
</feature>
<name>A0A1G4IRH5_9SACH</name>
<gene>
    <name evidence="2" type="ORF">LADA_0B00320G</name>
</gene>
<evidence type="ECO:0000313" key="2">
    <source>
        <dbReference type="EMBL" id="SCU79390.1"/>
    </source>
</evidence>
<evidence type="ECO:0000256" key="1">
    <source>
        <dbReference type="SAM" id="Phobius"/>
    </source>
</evidence>
<keyword evidence="1" id="KW-0472">Membrane</keyword>
<keyword evidence="3" id="KW-1185">Reference proteome</keyword>
<dbReference type="EMBL" id="LT598456">
    <property type="protein sequence ID" value="SCU79390.1"/>
    <property type="molecule type" value="Genomic_DNA"/>
</dbReference>
<organism evidence="2 3">
    <name type="scientific">Lachancea dasiensis</name>
    <dbReference type="NCBI Taxonomy" id="1072105"/>
    <lineage>
        <taxon>Eukaryota</taxon>
        <taxon>Fungi</taxon>
        <taxon>Dikarya</taxon>
        <taxon>Ascomycota</taxon>
        <taxon>Saccharomycotina</taxon>
        <taxon>Saccharomycetes</taxon>
        <taxon>Saccharomycetales</taxon>
        <taxon>Saccharomycetaceae</taxon>
        <taxon>Lachancea</taxon>
    </lineage>
</organism>